<comment type="caution">
    <text evidence="1">The sequence shown here is derived from an EMBL/GenBank/DDBJ whole genome shotgun (WGS) entry which is preliminary data.</text>
</comment>
<organism evidence="1 2">
    <name type="scientific">Exophiala viscosa</name>
    <dbReference type="NCBI Taxonomy" id="2486360"/>
    <lineage>
        <taxon>Eukaryota</taxon>
        <taxon>Fungi</taxon>
        <taxon>Dikarya</taxon>
        <taxon>Ascomycota</taxon>
        <taxon>Pezizomycotina</taxon>
        <taxon>Eurotiomycetes</taxon>
        <taxon>Chaetothyriomycetidae</taxon>
        <taxon>Chaetothyriales</taxon>
        <taxon>Herpotrichiellaceae</taxon>
        <taxon>Exophiala</taxon>
    </lineage>
</organism>
<reference evidence="1" key="1">
    <citation type="journal article" date="2022" name="bioRxiv">
        <title>Deciphering the potential niche of two novel black yeast fungi from a biological soil crust based on their genomes, phenotypes, and melanin regulation.</title>
        <authorList>
            <consortium name="DOE Joint Genome Institute"/>
            <person name="Carr E.C."/>
            <person name="Barton Q."/>
            <person name="Grambo S."/>
            <person name="Sullivan M."/>
            <person name="Renfro C.M."/>
            <person name="Kuo A."/>
            <person name="Pangilinan J."/>
            <person name="Lipzen A."/>
            <person name="Keymanesh K."/>
            <person name="Savage E."/>
            <person name="Barry K."/>
            <person name="Grigoriev I.V."/>
            <person name="Riekhof W.R."/>
            <person name="Harris S.S."/>
        </authorList>
    </citation>
    <scope>NUCLEOTIDE SEQUENCE</scope>
    <source>
        <strain evidence="1">JF 03-4F</strain>
    </source>
</reference>
<dbReference type="AlphaFoldDB" id="A0AAN6IF76"/>
<gene>
    <name evidence="1" type="ORF">EDD36DRAFT_419439</name>
</gene>
<evidence type="ECO:0000313" key="2">
    <source>
        <dbReference type="Proteomes" id="UP001203852"/>
    </source>
</evidence>
<dbReference type="PANTHER" id="PTHR10039">
    <property type="entry name" value="AMELOGENIN"/>
    <property type="match status" value="1"/>
</dbReference>
<dbReference type="EMBL" id="MU404354">
    <property type="protein sequence ID" value="KAI1613299.1"/>
    <property type="molecule type" value="Genomic_DNA"/>
</dbReference>
<evidence type="ECO:0000313" key="1">
    <source>
        <dbReference type="EMBL" id="KAI1613299.1"/>
    </source>
</evidence>
<sequence>MEPETFVVVLEIGIVSHSPSLMHLLRCPRQMQNVEDDLSLLLESVKICISSRPSPFLNDEFEDCPKLRLQDFTKRDITTCVHDNLIEHIAKRFSIGKDSEQTSLLVDTVVHKAEGVFLWVRLAVKSLRRGIGKNDRVDDLEWRLEQMPQGLDQLYSHMWKRIEADHAIYAAEAATYLQLILHFGSDSMSLLQLAVASDKDLQDAYLDSGWEQPESWHNLGQDLDSVRFETRLMACCAGLLEIRDWYDRDEPDDESLSWNSSTEASLDGESSNTVSLNASFLGLQRDSPLAETPDLLQRLGGLRDIHERTRVSLIHKSAGGYFRQGDGKASLDKYPLCKQDMRMRAFRAVEVLLLLLVIPTTPGDVTKAVKGAEISDILLYLVSQSAVTLLSDLERICERLQLVYLLDFARWPRVEGSNAVDYMLVFMGLDAPDYTSFKLNQPGTIRSQKNLDGWLFQAIYSFCMSSRDREYALYPPWPRAATNIEVLLQCKADPNAKKHLHLASPGATLWLTFLVMRHTVETDCKVDLSLRLLEAFMRAGANPNDSCNLCLTPDDFHTSSRWSTWTSSDTQVEGLEDKIYMRWNVMDILTSFEYGSEALALMQGYGAQSCCANGVLYRGPSSLMSLSDENPRELWSTFKLGSFKVAEWRYLKRSKYFSTSIEPWFSLEFTDSGLGTYTAGFDNRNDALRAAGWQEESIECTDNIESMGFESGFLDGAPVGIIVSSERRQSQQHGA</sequence>
<name>A0AAN6IF76_9EURO</name>
<accession>A0AAN6IF76</accession>
<proteinExistence type="predicted"/>
<keyword evidence="2" id="KW-1185">Reference proteome</keyword>
<dbReference type="PANTHER" id="PTHR10039:SF5">
    <property type="entry name" value="NACHT DOMAIN-CONTAINING PROTEIN"/>
    <property type="match status" value="1"/>
</dbReference>
<protein>
    <submittedName>
        <fullName evidence="1">Uncharacterized protein</fullName>
    </submittedName>
</protein>
<dbReference type="Proteomes" id="UP001203852">
    <property type="component" value="Unassembled WGS sequence"/>
</dbReference>